<feature type="transmembrane region" description="Helical" evidence="5">
    <location>
        <begin position="16"/>
        <end position="34"/>
    </location>
</feature>
<dbReference type="AlphaFoldDB" id="A0A0G0BI66"/>
<reference evidence="6 7" key="1">
    <citation type="journal article" date="2015" name="Nature">
        <title>rRNA introns, odd ribosomes, and small enigmatic genomes across a large radiation of phyla.</title>
        <authorList>
            <person name="Brown C.T."/>
            <person name="Hug L.A."/>
            <person name="Thomas B.C."/>
            <person name="Sharon I."/>
            <person name="Castelle C.J."/>
            <person name="Singh A."/>
            <person name="Wilkins M.J."/>
            <person name="Williams K.H."/>
            <person name="Banfield J.F."/>
        </authorList>
    </citation>
    <scope>NUCLEOTIDE SEQUENCE [LARGE SCALE GENOMIC DNA]</scope>
</reference>
<sequence>MKTLYYIFLSMRPKQWIKNLSLFVAIFFAGNLLLDFKLFPVIKGFLIFCLLSGAIYILNDYKDRKKDQLHPGKKDRPMASGNLNPRVALVAYFIISVVSLTLAYLLSEYFFIISLLYFITLTAYSLYFRNVIILDGMIVAIGFVLRVWAGAFVAAEPISAWLIICTIATALLISFGRRRCELTILKTNASEHRHTLSLYPEKFLDVIITAATSFTLISYAMFTFFNSNVSLPSMFSHYLPEYWINLKWLMMTIPVVIYGVFRYLYLIYEKDTAASPEQAIYTDLPLFLSLSLWLSMLFVIIYML</sequence>
<dbReference type="PANTHER" id="PTHR11048:SF5">
    <property type="entry name" value="DECAPRENYL-PHOSPHATE PHOSPHORIBOSYLTRANSFERASE"/>
    <property type="match status" value="1"/>
</dbReference>
<gene>
    <name evidence="6" type="ORF">UR67_C0009G0025</name>
</gene>
<dbReference type="InterPro" id="IPR044878">
    <property type="entry name" value="UbiA_sf"/>
</dbReference>
<feature type="transmembrane region" description="Helical" evidence="5">
    <location>
        <begin position="83"/>
        <end position="103"/>
    </location>
</feature>
<keyword evidence="6" id="KW-0808">Transferase</keyword>
<dbReference type="Pfam" id="PF01040">
    <property type="entry name" value="UbiA"/>
    <property type="match status" value="1"/>
</dbReference>
<dbReference type="CDD" id="cd13963">
    <property type="entry name" value="PT_UbiA_2"/>
    <property type="match status" value="1"/>
</dbReference>
<comment type="caution">
    <text evidence="6">The sequence shown here is derived from an EMBL/GenBank/DDBJ whole genome shotgun (WGS) entry which is preliminary data.</text>
</comment>
<keyword evidence="4 5" id="KW-0472">Membrane</keyword>
<dbReference type="GO" id="GO:0009247">
    <property type="term" value="P:glycolipid biosynthetic process"/>
    <property type="evidence" value="ECO:0007669"/>
    <property type="project" value="TreeGrafter"/>
</dbReference>
<dbReference type="EMBL" id="LBQB01000009">
    <property type="protein sequence ID" value="KKP69098.1"/>
    <property type="molecule type" value="Genomic_DNA"/>
</dbReference>
<evidence type="ECO:0000256" key="1">
    <source>
        <dbReference type="ARBA" id="ARBA00004141"/>
    </source>
</evidence>
<keyword evidence="3 5" id="KW-1133">Transmembrane helix</keyword>
<keyword evidence="2 5" id="KW-0812">Transmembrane</keyword>
<dbReference type="InterPro" id="IPR000537">
    <property type="entry name" value="UbiA_prenyltransferase"/>
</dbReference>
<dbReference type="GO" id="GO:0005886">
    <property type="term" value="C:plasma membrane"/>
    <property type="evidence" value="ECO:0007669"/>
    <property type="project" value="TreeGrafter"/>
</dbReference>
<feature type="transmembrane region" description="Helical" evidence="5">
    <location>
        <begin position="109"/>
        <end position="127"/>
    </location>
</feature>
<evidence type="ECO:0000313" key="6">
    <source>
        <dbReference type="EMBL" id="KKP69098.1"/>
    </source>
</evidence>
<feature type="transmembrane region" description="Helical" evidence="5">
    <location>
        <begin position="132"/>
        <end position="152"/>
    </location>
</feature>
<feature type="transmembrane region" description="Helical" evidence="5">
    <location>
        <begin position="158"/>
        <end position="176"/>
    </location>
</feature>
<dbReference type="PANTHER" id="PTHR11048">
    <property type="entry name" value="PRENYLTRANSFERASES"/>
    <property type="match status" value="1"/>
</dbReference>
<protein>
    <submittedName>
        <fullName evidence="6">UbiA prenyltransferase</fullName>
    </submittedName>
</protein>
<accession>A0A0G0BI66</accession>
<evidence type="ECO:0000256" key="3">
    <source>
        <dbReference type="ARBA" id="ARBA00022989"/>
    </source>
</evidence>
<dbReference type="GO" id="GO:0016765">
    <property type="term" value="F:transferase activity, transferring alkyl or aryl (other than methyl) groups"/>
    <property type="evidence" value="ECO:0007669"/>
    <property type="project" value="InterPro"/>
</dbReference>
<feature type="transmembrane region" description="Helical" evidence="5">
    <location>
        <begin position="245"/>
        <end position="268"/>
    </location>
</feature>
<comment type="subcellular location">
    <subcellularLocation>
        <location evidence="1">Membrane</location>
        <topology evidence="1">Multi-pass membrane protein</topology>
    </subcellularLocation>
</comment>
<feature type="transmembrane region" description="Helical" evidence="5">
    <location>
        <begin position="280"/>
        <end position="303"/>
    </location>
</feature>
<dbReference type="STRING" id="1618350.UR67_C0009G0025"/>
<organism evidence="6 7">
    <name type="scientific">candidate division CPR3 bacterium GW2011_GWF2_35_18</name>
    <dbReference type="NCBI Taxonomy" id="1618350"/>
    <lineage>
        <taxon>Bacteria</taxon>
        <taxon>Bacteria division CPR3</taxon>
    </lineage>
</organism>
<dbReference type="Proteomes" id="UP000034581">
    <property type="component" value="Unassembled WGS sequence"/>
</dbReference>
<feature type="transmembrane region" description="Helical" evidence="5">
    <location>
        <begin position="203"/>
        <end position="225"/>
    </location>
</feature>
<evidence type="ECO:0000256" key="5">
    <source>
        <dbReference type="SAM" id="Phobius"/>
    </source>
</evidence>
<evidence type="ECO:0000256" key="4">
    <source>
        <dbReference type="ARBA" id="ARBA00023136"/>
    </source>
</evidence>
<feature type="transmembrane region" description="Helical" evidence="5">
    <location>
        <begin position="40"/>
        <end position="58"/>
    </location>
</feature>
<dbReference type="InterPro" id="IPR039653">
    <property type="entry name" value="Prenyltransferase"/>
</dbReference>
<proteinExistence type="predicted"/>
<name>A0A0G0BI66_UNCC3</name>
<dbReference type="Gene3D" id="1.10.357.140">
    <property type="entry name" value="UbiA prenyltransferase"/>
    <property type="match status" value="1"/>
</dbReference>
<evidence type="ECO:0000313" key="7">
    <source>
        <dbReference type="Proteomes" id="UP000034581"/>
    </source>
</evidence>
<evidence type="ECO:0000256" key="2">
    <source>
        <dbReference type="ARBA" id="ARBA00022692"/>
    </source>
</evidence>